<keyword evidence="5" id="KW-1133">Transmembrane helix</keyword>
<name>A0A5C7H053_9ROSI</name>
<dbReference type="InterPro" id="IPR001128">
    <property type="entry name" value="Cyt_P450"/>
</dbReference>
<dbReference type="AlphaFoldDB" id="A0A5C7H053"/>
<dbReference type="FunFam" id="1.10.630.10:FF:000011">
    <property type="entry name" value="Cytochrome P450 83B1"/>
    <property type="match status" value="1"/>
</dbReference>
<keyword evidence="5" id="KW-0812">Transmembrane</keyword>
<dbReference type="SUPFAM" id="SSF48264">
    <property type="entry name" value="Cytochrome P450"/>
    <property type="match status" value="2"/>
</dbReference>
<dbReference type="Pfam" id="PF00067">
    <property type="entry name" value="p450"/>
    <property type="match status" value="3"/>
</dbReference>
<dbReference type="Gene3D" id="1.10.630.10">
    <property type="entry name" value="Cytochrome P450"/>
    <property type="match status" value="3"/>
</dbReference>
<dbReference type="OrthoDB" id="1470350at2759"/>
<dbReference type="PRINTS" id="PR00385">
    <property type="entry name" value="P450"/>
</dbReference>
<keyword evidence="7" id="KW-1185">Reference proteome</keyword>
<dbReference type="GO" id="GO:0005506">
    <property type="term" value="F:iron ion binding"/>
    <property type="evidence" value="ECO:0007669"/>
    <property type="project" value="InterPro"/>
</dbReference>
<feature type="transmembrane region" description="Helical" evidence="5">
    <location>
        <begin position="20"/>
        <end position="37"/>
    </location>
</feature>
<evidence type="ECO:0000313" key="6">
    <source>
        <dbReference type="EMBL" id="TXG50179.1"/>
    </source>
</evidence>
<dbReference type="InterPro" id="IPR036396">
    <property type="entry name" value="Cyt_P450_sf"/>
</dbReference>
<dbReference type="GO" id="GO:0004497">
    <property type="term" value="F:monooxygenase activity"/>
    <property type="evidence" value="ECO:0007669"/>
    <property type="project" value="InterPro"/>
</dbReference>
<dbReference type="PROSITE" id="PS00086">
    <property type="entry name" value="CYTOCHROME_P450"/>
    <property type="match status" value="2"/>
</dbReference>
<protein>
    <submittedName>
        <fullName evidence="6">Uncharacterized protein</fullName>
    </submittedName>
</protein>
<dbReference type="Proteomes" id="UP000323000">
    <property type="component" value="Chromosome 11"/>
</dbReference>
<dbReference type="InterPro" id="IPR002401">
    <property type="entry name" value="Cyt_P450_E_grp-I"/>
</dbReference>
<dbReference type="PRINTS" id="PR00463">
    <property type="entry name" value="EP450I"/>
</dbReference>
<dbReference type="EMBL" id="VAHF01000011">
    <property type="protein sequence ID" value="TXG50179.1"/>
    <property type="molecule type" value="Genomic_DNA"/>
</dbReference>
<dbReference type="CDD" id="cd11072">
    <property type="entry name" value="CYP71-like"/>
    <property type="match status" value="2"/>
</dbReference>
<accession>A0A5C7H053</accession>
<organism evidence="6 7">
    <name type="scientific">Acer yangbiense</name>
    <dbReference type="NCBI Taxonomy" id="1000413"/>
    <lineage>
        <taxon>Eukaryota</taxon>
        <taxon>Viridiplantae</taxon>
        <taxon>Streptophyta</taxon>
        <taxon>Embryophyta</taxon>
        <taxon>Tracheophyta</taxon>
        <taxon>Spermatophyta</taxon>
        <taxon>Magnoliopsida</taxon>
        <taxon>eudicotyledons</taxon>
        <taxon>Gunneridae</taxon>
        <taxon>Pentapetalae</taxon>
        <taxon>rosids</taxon>
        <taxon>malvids</taxon>
        <taxon>Sapindales</taxon>
        <taxon>Sapindaceae</taxon>
        <taxon>Hippocastanoideae</taxon>
        <taxon>Acereae</taxon>
        <taxon>Acer</taxon>
    </lineage>
</organism>
<comment type="cofactor">
    <cofactor evidence="4">
        <name>heme</name>
        <dbReference type="ChEBI" id="CHEBI:30413"/>
    </cofactor>
</comment>
<dbReference type="InterPro" id="IPR017972">
    <property type="entry name" value="Cyt_P450_CS"/>
</dbReference>
<dbReference type="PANTHER" id="PTHR47955:SF15">
    <property type="entry name" value="CYTOCHROME P450 71A2-LIKE"/>
    <property type="match status" value="1"/>
</dbReference>
<evidence type="ECO:0000256" key="5">
    <source>
        <dbReference type="SAM" id="Phobius"/>
    </source>
</evidence>
<keyword evidence="4" id="KW-0349">Heme</keyword>
<keyword evidence="5" id="KW-0472">Membrane</keyword>
<dbReference type="GO" id="GO:0016705">
    <property type="term" value="F:oxidoreductase activity, acting on paired donors, with incorporation or reduction of molecular oxygen"/>
    <property type="evidence" value="ECO:0007669"/>
    <property type="project" value="InterPro"/>
</dbReference>
<dbReference type="PANTHER" id="PTHR47955">
    <property type="entry name" value="CYTOCHROME P450 FAMILY 71 PROTEIN"/>
    <property type="match status" value="1"/>
</dbReference>
<sequence>MALQSPLKPPTTVDQLLEYNNLFLFLLFAIPLVILLLKDLLKREKLNLPPSPPKLPIIGNLHHLGTLPHRSLQALSRKYGPLMLLRLGSSSTLVVSSAEMAREMVKTHDIVLSNRPKTTAANIFFNGCRDVAFAPYGEYWRHAKKICVVELLSIKRVQSFQYVREEEVENLINKIRLSCFDGEDEKGPDKFGELSRRAMVLMTTFCFGDVFPCLRWLDVVTGLIGRINATFKAMDALFDRVIEEHRISHSDDVDHSSDKKDFVHTLLQLQKDGMLEMDLTQNDIKAILLDMFVGGTDTTSTTLEWAMAEMINHPNIMKKAQEEVRSVVKNKFKIDMNDINEMHYLKCVIKETLRDPKLWDRPEEFIPERYVNNPVDYKGVDFHLIPFGAGRRSCPGISFGVAGVEYVLANILYWFDWKLTGNMAFNQFWLDYNVNTLFLFLPLVILILLKQYYLLIKSDHKLNLPPSPPKLPIIGNLHQLGTLPHRSLRALSHKYGPLMLLRLGSSSTLVVSSAEMASEMVKTHDIVFSNRPKTTAANIFFYGCKDVAFAPYGEYWRNARKICVIELLSIKRVQSFQYVREEEVETIINKIHLSCFDAAGIVDLTVMIQAVANNIASRCILGRKAEDENGPGKFGELSRRLVVLLTAFSFGDVFPCLAWLDVVTGLFGRINATFKAMDSLFDQVIEEHRISQSDDADHDQSADRKDFVHILLQLQKDGMLEIDLTQNDMKAILLDMFVAGTDTTSTTLEWAMAELVKNPNIMKKAQEEVRSVVKNKAKIDMNDMDEMKYLKCVIKETLRLHAPVPLLVPRETSTITKLGGYDIPEKTRVLVNAWGIQRDPKLWERPEEFIPERHVNNLVDYKGLDFQLIPFGTGRRGCPGMSFGVAAVEYVLANLLYCFDWKLPAGDQLDMTEVNGLTVPKKFPLRLMPTLYSPSNP</sequence>
<keyword evidence="3 4" id="KW-0408">Iron</keyword>
<evidence type="ECO:0000256" key="4">
    <source>
        <dbReference type="PIRSR" id="PIRSR602401-1"/>
    </source>
</evidence>
<evidence type="ECO:0000313" key="7">
    <source>
        <dbReference type="Proteomes" id="UP000323000"/>
    </source>
</evidence>
<feature type="transmembrane region" description="Helical" evidence="5">
    <location>
        <begin position="435"/>
        <end position="455"/>
    </location>
</feature>
<comment type="caution">
    <text evidence="6">The sequence shown here is derived from an EMBL/GenBank/DDBJ whole genome shotgun (WGS) entry which is preliminary data.</text>
</comment>
<reference evidence="7" key="1">
    <citation type="journal article" date="2019" name="Gigascience">
        <title>De novo genome assembly of the endangered Acer yangbiense, a plant species with extremely small populations endemic to Yunnan Province, China.</title>
        <authorList>
            <person name="Yang J."/>
            <person name="Wariss H.M."/>
            <person name="Tao L."/>
            <person name="Zhang R."/>
            <person name="Yun Q."/>
            <person name="Hollingsworth P."/>
            <person name="Dao Z."/>
            <person name="Luo G."/>
            <person name="Guo H."/>
            <person name="Ma Y."/>
            <person name="Sun W."/>
        </authorList>
    </citation>
    <scope>NUCLEOTIDE SEQUENCE [LARGE SCALE GENOMIC DNA]</scope>
    <source>
        <strain evidence="7">cv. Malutang</strain>
    </source>
</reference>
<evidence type="ECO:0000256" key="2">
    <source>
        <dbReference type="ARBA" id="ARBA00022723"/>
    </source>
</evidence>
<gene>
    <name evidence="6" type="ORF">EZV62_022703</name>
</gene>
<feature type="binding site" description="axial binding residue" evidence="4">
    <location>
        <position position="878"/>
    </location>
    <ligand>
        <name>heme</name>
        <dbReference type="ChEBI" id="CHEBI:30413"/>
    </ligand>
    <ligandPart>
        <name>Fe</name>
        <dbReference type="ChEBI" id="CHEBI:18248"/>
    </ligandPart>
</feature>
<proteinExistence type="inferred from homology"/>
<evidence type="ECO:0000256" key="1">
    <source>
        <dbReference type="ARBA" id="ARBA00010617"/>
    </source>
</evidence>
<comment type="similarity">
    <text evidence="1">Belongs to the cytochrome P450 family.</text>
</comment>
<feature type="transmembrane region" description="Helical" evidence="5">
    <location>
        <begin position="396"/>
        <end position="415"/>
    </location>
</feature>
<keyword evidence="2 4" id="KW-0479">Metal-binding</keyword>
<feature type="transmembrane region" description="Helical" evidence="5">
    <location>
        <begin position="641"/>
        <end position="660"/>
    </location>
</feature>
<evidence type="ECO:0000256" key="3">
    <source>
        <dbReference type="ARBA" id="ARBA00023004"/>
    </source>
</evidence>
<dbReference type="GO" id="GO:0020037">
    <property type="term" value="F:heme binding"/>
    <property type="evidence" value="ECO:0007669"/>
    <property type="project" value="InterPro"/>
</dbReference>